<gene>
    <name evidence="2" type="ORF">SAY86_022068</name>
</gene>
<feature type="region of interest" description="Disordered" evidence="1">
    <location>
        <begin position="75"/>
        <end position="111"/>
    </location>
</feature>
<dbReference type="Proteomes" id="UP001346149">
    <property type="component" value="Unassembled WGS sequence"/>
</dbReference>
<protein>
    <submittedName>
        <fullName evidence="2">Uncharacterized protein</fullName>
    </submittedName>
</protein>
<feature type="compositionally biased region" description="Basic and acidic residues" evidence="1">
    <location>
        <begin position="82"/>
        <end position="111"/>
    </location>
</feature>
<organism evidence="2 3">
    <name type="scientific">Trapa natans</name>
    <name type="common">Water chestnut</name>
    <dbReference type="NCBI Taxonomy" id="22666"/>
    <lineage>
        <taxon>Eukaryota</taxon>
        <taxon>Viridiplantae</taxon>
        <taxon>Streptophyta</taxon>
        <taxon>Embryophyta</taxon>
        <taxon>Tracheophyta</taxon>
        <taxon>Spermatophyta</taxon>
        <taxon>Magnoliopsida</taxon>
        <taxon>eudicotyledons</taxon>
        <taxon>Gunneridae</taxon>
        <taxon>Pentapetalae</taxon>
        <taxon>rosids</taxon>
        <taxon>malvids</taxon>
        <taxon>Myrtales</taxon>
        <taxon>Lythraceae</taxon>
        <taxon>Trapa</taxon>
    </lineage>
</organism>
<comment type="caution">
    <text evidence="2">The sequence shown here is derived from an EMBL/GenBank/DDBJ whole genome shotgun (WGS) entry which is preliminary data.</text>
</comment>
<keyword evidence="3" id="KW-1185">Reference proteome</keyword>
<dbReference type="EMBL" id="JAXQNO010000003">
    <property type="protein sequence ID" value="KAK4801581.1"/>
    <property type="molecule type" value="Genomic_DNA"/>
</dbReference>
<evidence type="ECO:0000313" key="3">
    <source>
        <dbReference type="Proteomes" id="UP001346149"/>
    </source>
</evidence>
<sequence length="111" mass="12864">MDMPVADCAIVGFSSRRNKHHNKRMTCMVQLVQDNFAHGNLAKHLKYSKIYAVTRRGEPELQTHKSRPHLCRILRAPAPSLKEMRRTREPSKGSELEDLQVRERHPIPGRD</sequence>
<name>A0AAN7MDY1_TRANT</name>
<evidence type="ECO:0000256" key="1">
    <source>
        <dbReference type="SAM" id="MobiDB-lite"/>
    </source>
</evidence>
<evidence type="ECO:0000313" key="2">
    <source>
        <dbReference type="EMBL" id="KAK4801581.1"/>
    </source>
</evidence>
<accession>A0AAN7MDY1</accession>
<dbReference type="AlphaFoldDB" id="A0AAN7MDY1"/>
<proteinExistence type="predicted"/>
<reference evidence="2 3" key="1">
    <citation type="journal article" date="2023" name="Hortic Res">
        <title>Pangenome of water caltrop reveals structural variations and asymmetric subgenome divergence after allopolyploidization.</title>
        <authorList>
            <person name="Zhang X."/>
            <person name="Chen Y."/>
            <person name="Wang L."/>
            <person name="Yuan Y."/>
            <person name="Fang M."/>
            <person name="Shi L."/>
            <person name="Lu R."/>
            <person name="Comes H.P."/>
            <person name="Ma Y."/>
            <person name="Chen Y."/>
            <person name="Huang G."/>
            <person name="Zhou Y."/>
            <person name="Zheng Z."/>
            <person name="Qiu Y."/>
        </authorList>
    </citation>
    <scope>NUCLEOTIDE SEQUENCE [LARGE SCALE GENOMIC DNA]</scope>
    <source>
        <strain evidence="2">F231</strain>
    </source>
</reference>